<keyword evidence="1" id="KW-0472">Membrane</keyword>
<evidence type="ECO:0000256" key="1">
    <source>
        <dbReference type="SAM" id="Phobius"/>
    </source>
</evidence>
<proteinExistence type="predicted"/>
<feature type="transmembrane region" description="Helical" evidence="1">
    <location>
        <begin position="49"/>
        <end position="70"/>
    </location>
</feature>
<keyword evidence="1" id="KW-1133">Transmembrane helix</keyword>
<dbReference type="EMBL" id="VSSQ01131759">
    <property type="protein sequence ID" value="MPN58701.1"/>
    <property type="molecule type" value="Genomic_DNA"/>
</dbReference>
<reference evidence="2" key="1">
    <citation type="submission" date="2019-08" db="EMBL/GenBank/DDBJ databases">
        <authorList>
            <person name="Kucharzyk K."/>
            <person name="Murdoch R.W."/>
            <person name="Higgins S."/>
            <person name="Loffler F."/>
        </authorList>
    </citation>
    <scope>NUCLEOTIDE SEQUENCE</scope>
</reference>
<evidence type="ECO:0000313" key="2">
    <source>
        <dbReference type="EMBL" id="MPN58701.1"/>
    </source>
</evidence>
<comment type="caution">
    <text evidence="2">The sequence shown here is derived from an EMBL/GenBank/DDBJ whole genome shotgun (WGS) entry which is preliminary data.</text>
</comment>
<keyword evidence="1" id="KW-0812">Transmembrane</keyword>
<sequence>MGSHLHVLFLDVVDEPVPDAAVHLAHQHNGGSLLVELGIDIPHHLLKGLVIPLVVGIIGVSACQLQLLLVGKMLGGILV</sequence>
<name>A0A645J4Z7_9ZZZZ</name>
<accession>A0A645J4Z7</accession>
<dbReference type="AlphaFoldDB" id="A0A645J4Z7"/>
<protein>
    <submittedName>
        <fullName evidence="2">Uncharacterized protein</fullName>
    </submittedName>
</protein>
<organism evidence="2">
    <name type="scientific">bioreactor metagenome</name>
    <dbReference type="NCBI Taxonomy" id="1076179"/>
    <lineage>
        <taxon>unclassified sequences</taxon>
        <taxon>metagenomes</taxon>
        <taxon>ecological metagenomes</taxon>
    </lineage>
</organism>
<gene>
    <name evidence="2" type="ORF">SDC9_206412</name>
</gene>